<keyword evidence="3" id="KW-1185">Reference proteome</keyword>
<evidence type="ECO:0000259" key="1">
    <source>
        <dbReference type="Pfam" id="PF01968"/>
    </source>
</evidence>
<protein>
    <recommendedName>
        <fullName evidence="1">Hydantoinase A/oxoprolinase domain-containing protein</fullName>
    </recommendedName>
</protein>
<reference evidence="2" key="1">
    <citation type="submission" date="2022-12" db="EMBL/GenBank/DDBJ databases">
        <title>Complete genome sequence of an Australian strain of Rouxiella badensis DAR84756 and resolution of the R. badensis DSM100043 and R. chamberiensis DSM28324 genomes.</title>
        <authorList>
            <person name="Paul S."/>
            <person name="Anderson P.J."/>
            <person name="Maynard G."/>
            <person name="Dyall-Smith M."/>
            <person name="Kudinha T."/>
        </authorList>
    </citation>
    <scope>NUCLEOTIDE SEQUENCE</scope>
    <source>
        <strain evidence="2">DSM 28324</strain>
    </source>
</reference>
<dbReference type="Pfam" id="PF01968">
    <property type="entry name" value="Hydantoinase_A"/>
    <property type="match status" value="1"/>
</dbReference>
<evidence type="ECO:0000313" key="3">
    <source>
        <dbReference type="Proteomes" id="UP001164712"/>
    </source>
</evidence>
<name>A0ABY7HRQ6_9GAMM</name>
<feature type="domain" description="Hydantoinase A/oxoprolinase" evidence="1">
    <location>
        <begin position="37"/>
        <end position="124"/>
    </location>
</feature>
<evidence type="ECO:0000313" key="2">
    <source>
        <dbReference type="EMBL" id="WAT02068.1"/>
    </source>
</evidence>
<dbReference type="EMBL" id="CP114058">
    <property type="protein sequence ID" value="WAT02068.1"/>
    <property type="molecule type" value="Genomic_DNA"/>
</dbReference>
<dbReference type="PANTHER" id="PTHR11365:SF23">
    <property type="entry name" value="HYPOTHETICAL 5-OXOPROLINASE (EUROFUNG)-RELATED"/>
    <property type="match status" value="1"/>
</dbReference>
<proteinExistence type="predicted"/>
<accession>A0ABY7HRQ6</accession>
<gene>
    <name evidence="2" type="ORF">O1V66_05135</name>
</gene>
<sequence length="162" mass="17549">MNPHHEKRTAEILRARLPGVTFSLSCDVCPEIREYERLSTVCANAYVQPLVAGYLSRLRHQLGLRGLRVPPFLMTSGGGITTLETGIDEPVRLVESGPAGGAILASNIATQLGLEKVLSFDMGGRRQKSALSISFSRRSRAVLNSVASTAIRKVPACLSVYR</sequence>
<dbReference type="Proteomes" id="UP001164712">
    <property type="component" value="Chromosome"/>
</dbReference>
<dbReference type="InterPro" id="IPR002821">
    <property type="entry name" value="Hydantoinase_A"/>
</dbReference>
<dbReference type="InterPro" id="IPR045079">
    <property type="entry name" value="Oxoprolinase-like"/>
</dbReference>
<dbReference type="PANTHER" id="PTHR11365">
    <property type="entry name" value="5-OXOPROLINASE RELATED"/>
    <property type="match status" value="1"/>
</dbReference>
<organism evidence="2 3">
    <name type="scientific">Rouxiella chamberiensis</name>
    <dbReference type="NCBI Taxonomy" id="1513468"/>
    <lineage>
        <taxon>Bacteria</taxon>
        <taxon>Pseudomonadati</taxon>
        <taxon>Pseudomonadota</taxon>
        <taxon>Gammaproteobacteria</taxon>
        <taxon>Enterobacterales</taxon>
        <taxon>Yersiniaceae</taxon>
        <taxon>Rouxiella</taxon>
    </lineage>
</organism>